<accession>A0A5B7DH61</accession>
<dbReference type="AlphaFoldDB" id="A0A5B7DH61"/>
<keyword evidence="3" id="KW-1185">Reference proteome</keyword>
<comment type="caution">
    <text evidence="2">The sequence shown here is derived from an EMBL/GenBank/DDBJ whole genome shotgun (WGS) entry which is preliminary data.</text>
</comment>
<reference evidence="2 3" key="1">
    <citation type="submission" date="2019-05" db="EMBL/GenBank/DDBJ databases">
        <title>Another draft genome of Portunus trituberculatus and its Hox gene families provides insights of decapod evolution.</title>
        <authorList>
            <person name="Jeong J.-H."/>
            <person name="Song I."/>
            <person name="Kim S."/>
            <person name="Choi T."/>
            <person name="Kim D."/>
            <person name="Ryu S."/>
            <person name="Kim W."/>
        </authorList>
    </citation>
    <scope>NUCLEOTIDE SEQUENCE [LARGE SCALE GENOMIC DNA]</scope>
    <source>
        <tissue evidence="2">Muscle</tissue>
    </source>
</reference>
<evidence type="ECO:0000313" key="2">
    <source>
        <dbReference type="EMBL" id="MPC20503.1"/>
    </source>
</evidence>
<dbReference type="Proteomes" id="UP000324222">
    <property type="component" value="Unassembled WGS sequence"/>
</dbReference>
<sequence length="159" mass="17156">MEAQHLHMATPLLSGSGGGHAERLVRIGVLDRTSTWSPWLLSLTVPLPVGGLFFAATDPSPHQTNWGRLAAHGASGRDLGRAGPLHARPQGRHHYAVTSSKLQRSDLIRMDRLFAFTQSAASMTTLLDRQTASLNKSQRGCTSHSKAQCGLPLTGTRRT</sequence>
<protein>
    <submittedName>
        <fullName evidence="2">Uncharacterized protein</fullName>
    </submittedName>
</protein>
<name>A0A5B7DH61_PORTR</name>
<gene>
    <name evidence="2" type="ORF">E2C01_013449</name>
</gene>
<dbReference type="EMBL" id="VSRR010000877">
    <property type="protein sequence ID" value="MPC20503.1"/>
    <property type="molecule type" value="Genomic_DNA"/>
</dbReference>
<organism evidence="2 3">
    <name type="scientific">Portunus trituberculatus</name>
    <name type="common">Swimming crab</name>
    <name type="synonym">Neptunus trituberculatus</name>
    <dbReference type="NCBI Taxonomy" id="210409"/>
    <lineage>
        <taxon>Eukaryota</taxon>
        <taxon>Metazoa</taxon>
        <taxon>Ecdysozoa</taxon>
        <taxon>Arthropoda</taxon>
        <taxon>Crustacea</taxon>
        <taxon>Multicrustacea</taxon>
        <taxon>Malacostraca</taxon>
        <taxon>Eumalacostraca</taxon>
        <taxon>Eucarida</taxon>
        <taxon>Decapoda</taxon>
        <taxon>Pleocyemata</taxon>
        <taxon>Brachyura</taxon>
        <taxon>Eubrachyura</taxon>
        <taxon>Portunoidea</taxon>
        <taxon>Portunidae</taxon>
        <taxon>Portuninae</taxon>
        <taxon>Portunus</taxon>
    </lineage>
</organism>
<evidence type="ECO:0000313" key="3">
    <source>
        <dbReference type="Proteomes" id="UP000324222"/>
    </source>
</evidence>
<feature type="region of interest" description="Disordered" evidence="1">
    <location>
        <begin position="138"/>
        <end position="159"/>
    </location>
</feature>
<proteinExistence type="predicted"/>
<evidence type="ECO:0000256" key="1">
    <source>
        <dbReference type="SAM" id="MobiDB-lite"/>
    </source>
</evidence>